<dbReference type="Proteomes" id="UP000247409">
    <property type="component" value="Unassembled WGS sequence"/>
</dbReference>
<keyword evidence="1" id="KW-0697">Rotamase</keyword>
<dbReference type="PROSITE" id="PS51257">
    <property type="entry name" value="PROKAR_LIPOPROTEIN"/>
    <property type="match status" value="1"/>
</dbReference>
<dbReference type="PANTHER" id="PTHR47860">
    <property type="entry name" value="PEPTIDYL-PROLYL CIS-TRANS ISOMERASE FKBP17-1, CHLOROPLASTIC"/>
    <property type="match status" value="1"/>
</dbReference>
<dbReference type="EMBL" id="NBIV01000114">
    <property type="protein sequence ID" value="PXF43700.1"/>
    <property type="molecule type" value="Genomic_DNA"/>
</dbReference>
<dbReference type="InterPro" id="IPR044197">
    <property type="entry name" value="FKBP17-1-like"/>
</dbReference>
<reference evidence="3 4" key="1">
    <citation type="journal article" date="2018" name="Mol. Biol. Evol.">
        <title>Analysis of the draft genome of the red seaweed Gracilariopsis chorda provides insights into genome size evolution in Rhodophyta.</title>
        <authorList>
            <person name="Lee J."/>
            <person name="Yang E.C."/>
            <person name="Graf L."/>
            <person name="Yang J.H."/>
            <person name="Qiu H."/>
            <person name="Zel Zion U."/>
            <person name="Chan C.X."/>
            <person name="Stephens T.G."/>
            <person name="Weber A.P.M."/>
            <person name="Boo G.H."/>
            <person name="Boo S.M."/>
            <person name="Kim K.M."/>
            <person name="Shin Y."/>
            <person name="Jung M."/>
            <person name="Lee S.J."/>
            <person name="Yim H.S."/>
            <person name="Lee J.H."/>
            <person name="Bhattacharya D."/>
            <person name="Yoon H.S."/>
        </authorList>
    </citation>
    <scope>NUCLEOTIDE SEQUENCE [LARGE SCALE GENOMIC DNA]</scope>
    <source>
        <strain evidence="3 4">SKKU-2015</strain>
        <tissue evidence="3">Whole body</tissue>
    </source>
</reference>
<protein>
    <recommendedName>
        <fullName evidence="1">peptidylprolyl isomerase</fullName>
        <ecNumber evidence="1">5.2.1.8</ecNumber>
    </recommendedName>
</protein>
<dbReference type="EC" id="5.2.1.8" evidence="1"/>
<evidence type="ECO:0000313" key="3">
    <source>
        <dbReference type="EMBL" id="PXF43700.1"/>
    </source>
</evidence>
<dbReference type="Pfam" id="PF00254">
    <property type="entry name" value="FKBP_C"/>
    <property type="match status" value="1"/>
</dbReference>
<accession>A0A2V3IRB8</accession>
<evidence type="ECO:0000256" key="1">
    <source>
        <dbReference type="PROSITE-ProRule" id="PRU00277"/>
    </source>
</evidence>
<organism evidence="3 4">
    <name type="scientific">Gracilariopsis chorda</name>
    <dbReference type="NCBI Taxonomy" id="448386"/>
    <lineage>
        <taxon>Eukaryota</taxon>
        <taxon>Rhodophyta</taxon>
        <taxon>Florideophyceae</taxon>
        <taxon>Rhodymeniophycidae</taxon>
        <taxon>Gracilariales</taxon>
        <taxon>Gracilariaceae</taxon>
        <taxon>Gracilariopsis</taxon>
    </lineage>
</organism>
<sequence length="252" mass="28395">MNRKQLNFCIPHLSASCRKPQRQKAVCRIASSETNAYKPPRFSRRAALAFLLSLPLTPVLADDEIENRRDEDRPLTGFQTISGLKFFDFTRGEGPTPQWGDILNIQYVLYTVSPSGDALVKHDSTYDRGKHGYLIHHGNGEHILGLEEALHTMSVGGRRRAIVPLKIGYSKNGFAPIPPSFQRRKEFIDAINDGDGTVVFDIELRTIKKDPDDRGYYTDITPTDEELLRIVEEQQGVGVNDADESVRRVTVE</sequence>
<evidence type="ECO:0000259" key="2">
    <source>
        <dbReference type="PROSITE" id="PS50059"/>
    </source>
</evidence>
<dbReference type="STRING" id="448386.A0A2V3IRB8"/>
<dbReference type="PROSITE" id="PS50059">
    <property type="entry name" value="FKBP_PPIASE"/>
    <property type="match status" value="1"/>
</dbReference>
<gene>
    <name evidence="3" type="ORF">BWQ96_06530</name>
</gene>
<feature type="domain" description="PPIase FKBP-type" evidence="2">
    <location>
        <begin position="100"/>
        <end position="208"/>
    </location>
</feature>
<dbReference type="InterPro" id="IPR046357">
    <property type="entry name" value="PPIase_dom_sf"/>
</dbReference>
<dbReference type="GO" id="GO:0003755">
    <property type="term" value="F:peptidyl-prolyl cis-trans isomerase activity"/>
    <property type="evidence" value="ECO:0007669"/>
    <property type="project" value="UniProtKB-KW"/>
</dbReference>
<dbReference type="OrthoDB" id="1902587at2759"/>
<dbReference type="SUPFAM" id="SSF54534">
    <property type="entry name" value="FKBP-like"/>
    <property type="match status" value="1"/>
</dbReference>
<dbReference type="InterPro" id="IPR001179">
    <property type="entry name" value="PPIase_FKBP_dom"/>
</dbReference>
<keyword evidence="1 3" id="KW-0413">Isomerase</keyword>
<dbReference type="PANTHER" id="PTHR47860:SF1">
    <property type="entry name" value="PEPTIDYL-PROLYL CIS-TRANS ISOMERASE FKBP17-1, CHLOROPLASTIC"/>
    <property type="match status" value="1"/>
</dbReference>
<dbReference type="AlphaFoldDB" id="A0A2V3IRB8"/>
<dbReference type="Gene3D" id="3.10.50.40">
    <property type="match status" value="1"/>
</dbReference>
<keyword evidence="4" id="KW-1185">Reference proteome</keyword>
<name>A0A2V3IRB8_9FLOR</name>
<comment type="caution">
    <text evidence="3">The sequence shown here is derived from an EMBL/GenBank/DDBJ whole genome shotgun (WGS) entry which is preliminary data.</text>
</comment>
<comment type="catalytic activity">
    <reaction evidence="1">
        <text>[protein]-peptidylproline (omega=180) = [protein]-peptidylproline (omega=0)</text>
        <dbReference type="Rhea" id="RHEA:16237"/>
        <dbReference type="Rhea" id="RHEA-COMP:10747"/>
        <dbReference type="Rhea" id="RHEA-COMP:10748"/>
        <dbReference type="ChEBI" id="CHEBI:83833"/>
        <dbReference type="ChEBI" id="CHEBI:83834"/>
        <dbReference type="EC" id="5.2.1.8"/>
    </reaction>
</comment>
<evidence type="ECO:0000313" key="4">
    <source>
        <dbReference type="Proteomes" id="UP000247409"/>
    </source>
</evidence>
<proteinExistence type="predicted"/>